<comment type="caution">
    <text evidence="3">The sequence shown here is derived from an EMBL/GenBank/DDBJ whole genome shotgun (WGS) entry which is preliminary data.</text>
</comment>
<reference evidence="4" key="1">
    <citation type="journal article" date="2019" name="Int. J. Syst. Evol. Microbiol.">
        <title>The Global Catalogue of Microorganisms (GCM) 10K type strain sequencing project: providing services to taxonomists for standard genome sequencing and annotation.</title>
        <authorList>
            <consortium name="The Broad Institute Genomics Platform"/>
            <consortium name="The Broad Institute Genome Sequencing Center for Infectious Disease"/>
            <person name="Wu L."/>
            <person name="Ma J."/>
        </authorList>
    </citation>
    <scope>NUCLEOTIDE SEQUENCE [LARGE SCALE GENOMIC DNA]</scope>
    <source>
        <strain evidence="4">CGMCC 1.16306</strain>
    </source>
</reference>
<feature type="domain" description="Tetrapyrrole methylase" evidence="1">
    <location>
        <begin position="4"/>
        <end position="206"/>
    </location>
</feature>
<proteinExistence type="predicted"/>
<evidence type="ECO:0000313" key="4">
    <source>
        <dbReference type="Proteomes" id="UP001596022"/>
    </source>
</evidence>
<dbReference type="Pfam" id="PF00590">
    <property type="entry name" value="TP_methylase"/>
    <property type="match status" value="1"/>
</dbReference>
<dbReference type="Pfam" id="PF03819">
    <property type="entry name" value="MazG"/>
    <property type="match status" value="1"/>
</dbReference>
<evidence type="ECO:0000259" key="2">
    <source>
        <dbReference type="Pfam" id="PF03819"/>
    </source>
</evidence>
<keyword evidence="4" id="KW-1185">Reference proteome</keyword>
<accession>A0ABV9GSX9</accession>
<dbReference type="InterPro" id="IPR035996">
    <property type="entry name" value="4pyrrol_Methylase_sf"/>
</dbReference>
<name>A0ABV9GSX9_9BACL</name>
<gene>
    <name evidence="3" type="ORF">ACFO4N_16835</name>
</gene>
<evidence type="ECO:0000313" key="3">
    <source>
        <dbReference type="EMBL" id="MFC4620370.1"/>
    </source>
</evidence>
<dbReference type="Proteomes" id="UP001596022">
    <property type="component" value="Unassembled WGS sequence"/>
</dbReference>
<organism evidence="3 4">
    <name type="scientific">Camelliibacillus cellulosilyticus</name>
    <dbReference type="NCBI Taxonomy" id="2174486"/>
    <lineage>
        <taxon>Bacteria</taxon>
        <taxon>Bacillati</taxon>
        <taxon>Bacillota</taxon>
        <taxon>Bacilli</taxon>
        <taxon>Bacillales</taxon>
        <taxon>Sporolactobacillaceae</taxon>
        <taxon>Camelliibacillus</taxon>
    </lineage>
</organism>
<dbReference type="InterPro" id="IPR024180">
    <property type="entry name" value="Tetrapyrrole_Mease/MazG_pred"/>
</dbReference>
<dbReference type="CDD" id="cd11528">
    <property type="entry name" value="NTP-PPase_MazG_Nterm"/>
    <property type="match status" value="1"/>
</dbReference>
<dbReference type="Gene3D" id="1.10.287.1080">
    <property type="entry name" value="MazG-like"/>
    <property type="match status" value="1"/>
</dbReference>
<dbReference type="PANTHER" id="PTHR30522">
    <property type="entry name" value="NUCLEOSIDE TRIPHOSPHATE PYROPHOSPHOHYDROLASE"/>
    <property type="match status" value="1"/>
</dbReference>
<dbReference type="SUPFAM" id="SSF53790">
    <property type="entry name" value="Tetrapyrrole methylase"/>
    <property type="match status" value="1"/>
</dbReference>
<dbReference type="InterPro" id="IPR035013">
    <property type="entry name" value="YabN_N"/>
</dbReference>
<dbReference type="PIRSF" id="PIRSF002845">
    <property type="entry name" value="Ttrprl_mtas_MazG"/>
    <property type="match status" value="1"/>
</dbReference>
<dbReference type="PANTHER" id="PTHR30522:SF0">
    <property type="entry name" value="NUCLEOSIDE TRIPHOSPHATE PYROPHOSPHOHYDROLASE"/>
    <property type="match status" value="1"/>
</dbReference>
<dbReference type="SUPFAM" id="SSF101386">
    <property type="entry name" value="all-alpha NTP pyrophosphatases"/>
    <property type="match status" value="1"/>
</dbReference>
<dbReference type="InterPro" id="IPR014777">
    <property type="entry name" value="4pyrrole_Mease_sub1"/>
</dbReference>
<dbReference type="InterPro" id="IPR048015">
    <property type="entry name" value="NTP-PPase_MazG-like_N"/>
</dbReference>
<dbReference type="InterPro" id="IPR000878">
    <property type="entry name" value="4pyrrol_Mease"/>
</dbReference>
<dbReference type="InterPro" id="IPR004518">
    <property type="entry name" value="MazG-like_dom"/>
</dbReference>
<protein>
    <submittedName>
        <fullName evidence="3">MazG family protein</fullName>
    </submittedName>
</protein>
<sequence length="356" mass="40076">MSGRIIVVGLGAGDLAQLSLGVYQKLTKAKKLYLRTADHPVVADLKREGLDFETFDQVYESLDTFDAVYKTIVERLFAEAGATEVVYAVPGHPMVAEKTVQWLLDLSDERGVPVEVSGGQSFLDPLFTALGIDPIEGFVFYDALDLNADDLPLDRHLVVCQVYDPIIASEVKLALLEQLPPDYEVFVVTSVGNQDESIVSMPLEDLDRKATVNNLTSVYVPPVKDKNLLNHTFIRLRRVIRQLRGPDGCPWDREQTHESLKKYLIEEANEVIEAIEEQDDDHLIEELGDVLLQVMLHAQIGEDEGFFNIQDVIRALTEKMIRRHPHVFGSASAASPADVERLWNDIKLKEKDERRD</sequence>
<dbReference type="NCBIfam" id="TIGR00444">
    <property type="entry name" value="mazG"/>
    <property type="match status" value="1"/>
</dbReference>
<dbReference type="InterPro" id="IPR011551">
    <property type="entry name" value="NTP_PyrPHydrolase_MazG"/>
</dbReference>
<dbReference type="Gene3D" id="3.40.1010.10">
    <property type="entry name" value="Cobalt-precorrin-4 Transmethylase, Domain 1"/>
    <property type="match status" value="1"/>
</dbReference>
<evidence type="ECO:0000259" key="1">
    <source>
        <dbReference type="Pfam" id="PF00590"/>
    </source>
</evidence>
<dbReference type="CDD" id="cd11723">
    <property type="entry name" value="YabN_N_like"/>
    <property type="match status" value="1"/>
</dbReference>
<dbReference type="EMBL" id="JBHSFW010000020">
    <property type="protein sequence ID" value="MFC4620370.1"/>
    <property type="molecule type" value="Genomic_DNA"/>
</dbReference>
<feature type="domain" description="NTP pyrophosphohydrolase MazG-like" evidence="2">
    <location>
        <begin position="255"/>
        <end position="328"/>
    </location>
</feature>